<accession>A0A0V0TIM4</accession>
<keyword evidence="1" id="KW-0472">Membrane</keyword>
<feature type="transmembrane region" description="Helical" evidence="1">
    <location>
        <begin position="17"/>
        <end position="36"/>
    </location>
</feature>
<evidence type="ECO:0000256" key="1">
    <source>
        <dbReference type="SAM" id="Phobius"/>
    </source>
</evidence>
<reference evidence="2 3" key="1">
    <citation type="submission" date="2015-01" db="EMBL/GenBank/DDBJ databases">
        <title>Evolution of Trichinella species and genotypes.</title>
        <authorList>
            <person name="Korhonen P.K."/>
            <person name="Edoardo P."/>
            <person name="Giuseppe L.R."/>
            <person name="Gasser R.B."/>
        </authorList>
    </citation>
    <scope>NUCLEOTIDE SEQUENCE [LARGE SCALE GENOMIC DNA]</scope>
    <source>
        <strain evidence="2">ISS417</strain>
    </source>
</reference>
<comment type="caution">
    <text evidence="2">The sequence shown here is derived from an EMBL/GenBank/DDBJ whole genome shotgun (WGS) entry which is preliminary data.</text>
</comment>
<gene>
    <name evidence="2" type="ORF">T05_466</name>
</gene>
<dbReference type="Proteomes" id="UP000055048">
    <property type="component" value="Unassembled WGS sequence"/>
</dbReference>
<protein>
    <submittedName>
        <fullName evidence="2">Uncharacterized protein</fullName>
    </submittedName>
</protein>
<keyword evidence="1" id="KW-1133">Transmembrane helix</keyword>
<organism evidence="2 3">
    <name type="scientific">Trichinella murrelli</name>
    <dbReference type="NCBI Taxonomy" id="144512"/>
    <lineage>
        <taxon>Eukaryota</taxon>
        <taxon>Metazoa</taxon>
        <taxon>Ecdysozoa</taxon>
        <taxon>Nematoda</taxon>
        <taxon>Enoplea</taxon>
        <taxon>Dorylaimia</taxon>
        <taxon>Trichinellida</taxon>
        <taxon>Trichinellidae</taxon>
        <taxon>Trichinella</taxon>
    </lineage>
</organism>
<dbReference type="AlphaFoldDB" id="A0A0V0TIM4"/>
<name>A0A0V0TIM4_9BILA</name>
<evidence type="ECO:0000313" key="2">
    <source>
        <dbReference type="EMBL" id="KRX38889.1"/>
    </source>
</evidence>
<proteinExistence type="predicted"/>
<evidence type="ECO:0000313" key="3">
    <source>
        <dbReference type="Proteomes" id="UP000055048"/>
    </source>
</evidence>
<sequence>MQFNVVHKETTTSENKLMQVTLLTIDAFLFHITLLLKVTGMTVKVIELQKDEFTVRSDRQLEINFLSILINFHSSSHHQLTIWQESIELHNLCAISEMLTGMSRPGRRHL</sequence>
<keyword evidence="3" id="KW-1185">Reference proteome</keyword>
<keyword evidence="1" id="KW-0812">Transmembrane</keyword>
<dbReference type="EMBL" id="JYDJ01000251">
    <property type="protein sequence ID" value="KRX38889.1"/>
    <property type="molecule type" value="Genomic_DNA"/>
</dbReference>